<evidence type="ECO:0000313" key="2">
    <source>
        <dbReference type="EMBL" id="EGI69370.1"/>
    </source>
</evidence>
<protein>
    <submittedName>
        <fullName evidence="2">Uncharacterized protein</fullName>
    </submittedName>
</protein>
<dbReference type="InParanoid" id="F4W8V1"/>
<reference evidence="2" key="1">
    <citation type="submission" date="2011-02" db="EMBL/GenBank/DDBJ databases">
        <title>The genome of the leaf-cutting ant Acromyrmex echinatior suggests key adaptations to social evolution and fungus farming.</title>
        <authorList>
            <person name="Nygaard S."/>
            <person name="Zhang G."/>
        </authorList>
    </citation>
    <scope>NUCLEOTIDE SEQUENCE</scope>
</reference>
<keyword evidence="3" id="KW-1185">Reference proteome</keyword>
<sequence>MSVEAALKDFGTPTRHFRLEMENTFDHCTGRCSKPFFWRLATFSEVRDLNYCCEQCGNLIRANHASSRFHTSAKLWANRHRNHQAYATATALLALSADNRSPRLPTGSYPISCGQPANMRTSTSIKKRGQTPYVQSSRRNRLLG</sequence>
<dbReference type="Proteomes" id="UP000007755">
    <property type="component" value="Unassembled WGS sequence"/>
</dbReference>
<dbReference type="AlphaFoldDB" id="F4W8V1"/>
<gene>
    <name evidence="2" type="ORF">G5I_01894</name>
</gene>
<accession>F4W8V1</accession>
<organism evidence="3">
    <name type="scientific">Acromyrmex echinatior</name>
    <name type="common">Panamanian leafcutter ant</name>
    <name type="synonym">Acromyrmex octospinosus echinatior</name>
    <dbReference type="NCBI Taxonomy" id="103372"/>
    <lineage>
        <taxon>Eukaryota</taxon>
        <taxon>Metazoa</taxon>
        <taxon>Ecdysozoa</taxon>
        <taxon>Arthropoda</taxon>
        <taxon>Hexapoda</taxon>
        <taxon>Insecta</taxon>
        <taxon>Pterygota</taxon>
        <taxon>Neoptera</taxon>
        <taxon>Endopterygota</taxon>
        <taxon>Hymenoptera</taxon>
        <taxon>Apocrita</taxon>
        <taxon>Aculeata</taxon>
        <taxon>Formicoidea</taxon>
        <taxon>Formicidae</taxon>
        <taxon>Myrmicinae</taxon>
        <taxon>Acromyrmex</taxon>
    </lineage>
</organism>
<dbReference type="EMBL" id="GL887947">
    <property type="protein sequence ID" value="EGI69370.1"/>
    <property type="molecule type" value="Genomic_DNA"/>
</dbReference>
<evidence type="ECO:0000313" key="3">
    <source>
        <dbReference type="Proteomes" id="UP000007755"/>
    </source>
</evidence>
<proteinExistence type="predicted"/>
<evidence type="ECO:0000256" key="1">
    <source>
        <dbReference type="SAM" id="MobiDB-lite"/>
    </source>
</evidence>
<name>F4W8V1_ACREC</name>
<feature type="region of interest" description="Disordered" evidence="1">
    <location>
        <begin position="114"/>
        <end position="144"/>
    </location>
</feature>